<keyword evidence="2" id="KW-0805">Transcription regulation</keyword>
<feature type="domain" description="HTH deoR-type" evidence="5">
    <location>
        <begin position="9"/>
        <end position="64"/>
    </location>
</feature>
<dbReference type="Gene3D" id="1.10.10.10">
    <property type="entry name" value="Winged helix-like DNA-binding domain superfamily/Winged helix DNA-binding domain"/>
    <property type="match status" value="1"/>
</dbReference>
<dbReference type="InterPro" id="IPR036390">
    <property type="entry name" value="WH_DNA-bd_sf"/>
</dbReference>
<dbReference type="SMART" id="SM00420">
    <property type="entry name" value="HTH_DEOR"/>
    <property type="match status" value="1"/>
</dbReference>
<dbReference type="Pfam" id="PF08220">
    <property type="entry name" value="HTH_DeoR"/>
    <property type="match status" value="1"/>
</dbReference>
<dbReference type="SUPFAM" id="SSF100950">
    <property type="entry name" value="NagB/RpiA/CoA transferase-like"/>
    <property type="match status" value="1"/>
</dbReference>
<dbReference type="InterPro" id="IPR018356">
    <property type="entry name" value="Tscrpt_reg_HTH_DeoR_CS"/>
</dbReference>
<dbReference type="PRINTS" id="PR00037">
    <property type="entry name" value="HTHLACR"/>
</dbReference>
<evidence type="ECO:0000259" key="5">
    <source>
        <dbReference type="PROSITE" id="PS51000"/>
    </source>
</evidence>
<evidence type="ECO:0000256" key="2">
    <source>
        <dbReference type="ARBA" id="ARBA00023015"/>
    </source>
</evidence>
<reference evidence="6 7" key="1">
    <citation type="submission" date="2019-06" db="EMBL/GenBank/DDBJ databases">
        <title>New taxonomy in bacterial strain CC-CFT640, isolated from vineyard.</title>
        <authorList>
            <person name="Lin S.-Y."/>
            <person name="Tsai C.-F."/>
            <person name="Young C.-C."/>
        </authorList>
    </citation>
    <scope>NUCLEOTIDE SEQUENCE [LARGE SCALE GENOMIC DNA]</scope>
    <source>
        <strain evidence="6 7">CC-CFT640</strain>
    </source>
</reference>
<keyword evidence="3" id="KW-0238">DNA-binding</keyword>
<evidence type="ECO:0000256" key="3">
    <source>
        <dbReference type="ARBA" id="ARBA00023125"/>
    </source>
</evidence>
<dbReference type="InterPro" id="IPR050313">
    <property type="entry name" value="Carb_Metab_HTH_regulators"/>
</dbReference>
<dbReference type="PANTHER" id="PTHR30363">
    <property type="entry name" value="HTH-TYPE TRANSCRIPTIONAL REGULATOR SRLR-RELATED"/>
    <property type="match status" value="1"/>
</dbReference>
<accession>A0A5C8PIR4</accession>
<comment type="caution">
    <text evidence="6">The sequence shown here is derived from an EMBL/GenBank/DDBJ whole genome shotgun (WGS) entry which is preliminary data.</text>
</comment>
<dbReference type="PROSITE" id="PS00894">
    <property type="entry name" value="HTH_DEOR_1"/>
    <property type="match status" value="1"/>
</dbReference>
<organism evidence="6 7">
    <name type="scientific">Vineibacter terrae</name>
    <dbReference type="NCBI Taxonomy" id="2586908"/>
    <lineage>
        <taxon>Bacteria</taxon>
        <taxon>Pseudomonadati</taxon>
        <taxon>Pseudomonadota</taxon>
        <taxon>Alphaproteobacteria</taxon>
        <taxon>Hyphomicrobiales</taxon>
        <taxon>Vineibacter</taxon>
    </lineage>
</organism>
<proteinExistence type="predicted"/>
<keyword evidence="4" id="KW-0804">Transcription</keyword>
<dbReference type="InterPro" id="IPR037171">
    <property type="entry name" value="NagB/RpiA_transferase-like"/>
</dbReference>
<dbReference type="InterPro" id="IPR036388">
    <property type="entry name" value="WH-like_DNA-bd_sf"/>
</dbReference>
<evidence type="ECO:0000313" key="6">
    <source>
        <dbReference type="EMBL" id="TXL73709.1"/>
    </source>
</evidence>
<keyword evidence="7" id="KW-1185">Reference proteome</keyword>
<dbReference type="EMBL" id="VDUZ01000023">
    <property type="protein sequence ID" value="TXL73709.1"/>
    <property type="molecule type" value="Genomic_DNA"/>
</dbReference>
<dbReference type="GO" id="GO:0003677">
    <property type="term" value="F:DNA binding"/>
    <property type="evidence" value="ECO:0007669"/>
    <property type="project" value="UniProtKB-KW"/>
</dbReference>
<keyword evidence="1" id="KW-0678">Repressor</keyword>
<evidence type="ECO:0000313" key="7">
    <source>
        <dbReference type="Proteomes" id="UP000321638"/>
    </source>
</evidence>
<dbReference type="InterPro" id="IPR001034">
    <property type="entry name" value="DeoR_HTH"/>
</dbReference>
<dbReference type="Proteomes" id="UP000321638">
    <property type="component" value="Unassembled WGS sequence"/>
</dbReference>
<dbReference type="Pfam" id="PF00455">
    <property type="entry name" value="DeoRC"/>
    <property type="match status" value="1"/>
</dbReference>
<dbReference type="PROSITE" id="PS51000">
    <property type="entry name" value="HTH_DEOR_2"/>
    <property type="match status" value="1"/>
</dbReference>
<gene>
    <name evidence="6" type="ORF">FHP25_20090</name>
</gene>
<dbReference type="AlphaFoldDB" id="A0A5C8PIR4"/>
<name>A0A5C8PIR4_9HYPH</name>
<evidence type="ECO:0000256" key="4">
    <source>
        <dbReference type="ARBA" id="ARBA00023163"/>
    </source>
</evidence>
<sequence length="262" mass="28069">MEGLSAVLAEQRQSMILALVNQRGSLSITELQHKLKVSRETIRRDLMLLADRSMLRKTHGGALSLEQGEPLIAVREAINTDAKQAIGRLAARLVPDGATVMLGGGSTVQAVADALLEHQDLTVITNSVANCSRLAGRSKNRVFMLGGEIQTANNTALGRDATAMLAHYSADVAIVGAGAVSPTGWVMDYTREEAELYGQMLQSARQPVVVADHSKFNQHAPVRLTTFEKITHLVSDRRPDGPLAKILAKLPVELVIAGRPGG</sequence>
<dbReference type="SMART" id="SM01134">
    <property type="entry name" value="DeoRC"/>
    <property type="match status" value="1"/>
</dbReference>
<protein>
    <submittedName>
        <fullName evidence="6">DeoR/GlpR transcriptional regulator</fullName>
    </submittedName>
</protein>
<dbReference type="GO" id="GO:0003700">
    <property type="term" value="F:DNA-binding transcription factor activity"/>
    <property type="evidence" value="ECO:0007669"/>
    <property type="project" value="InterPro"/>
</dbReference>
<dbReference type="InterPro" id="IPR014036">
    <property type="entry name" value="DeoR-like_C"/>
</dbReference>
<dbReference type="SUPFAM" id="SSF46785">
    <property type="entry name" value="Winged helix' DNA-binding domain"/>
    <property type="match status" value="1"/>
</dbReference>
<dbReference type="OrthoDB" id="9814815at2"/>
<dbReference type="Gene3D" id="3.40.50.1360">
    <property type="match status" value="1"/>
</dbReference>
<evidence type="ECO:0000256" key="1">
    <source>
        <dbReference type="ARBA" id="ARBA00022491"/>
    </source>
</evidence>
<dbReference type="PANTHER" id="PTHR30363:SF4">
    <property type="entry name" value="GLYCEROL-3-PHOSPHATE REGULON REPRESSOR"/>
    <property type="match status" value="1"/>
</dbReference>